<dbReference type="RefSeq" id="WP_082699607.1">
    <property type="nucleotide sequence ID" value="NZ_KQ130452.1"/>
</dbReference>
<keyword evidence="9 13" id="KW-0066">ATP synthesis</keyword>
<dbReference type="Proteomes" id="UP000052268">
    <property type="component" value="Unassembled WGS sequence"/>
</dbReference>
<evidence type="ECO:0000256" key="4">
    <source>
        <dbReference type="ARBA" id="ARBA00022692"/>
    </source>
</evidence>
<evidence type="ECO:0000256" key="15">
    <source>
        <dbReference type="SAM" id="Coils"/>
    </source>
</evidence>
<dbReference type="GO" id="GO:0005886">
    <property type="term" value="C:plasma membrane"/>
    <property type="evidence" value="ECO:0007669"/>
    <property type="project" value="UniProtKB-SubCell"/>
</dbReference>
<dbReference type="EMBL" id="JACU01000002">
    <property type="protein sequence ID" value="KMS59926.1"/>
    <property type="molecule type" value="Genomic_DNA"/>
</dbReference>
<evidence type="ECO:0000256" key="6">
    <source>
        <dbReference type="ARBA" id="ARBA00022989"/>
    </source>
</evidence>
<comment type="function">
    <text evidence="11">Component of the F(0) channel, it forms part of the peripheral stalk, linking F(1) to F(0). The b'-subunit is a diverged and duplicated form of b found in plants and photosynthetic bacteria.</text>
</comment>
<dbReference type="GO" id="GO:0046933">
    <property type="term" value="F:proton-transporting ATP synthase activity, rotational mechanism"/>
    <property type="evidence" value="ECO:0007669"/>
    <property type="project" value="UniProtKB-UniRule"/>
</dbReference>
<feature type="coiled-coil region" evidence="15">
    <location>
        <begin position="77"/>
        <end position="115"/>
    </location>
</feature>
<keyword evidence="15" id="KW-0175">Coiled coil</keyword>
<dbReference type="GO" id="GO:0046961">
    <property type="term" value="F:proton-transporting ATPase activity, rotational mechanism"/>
    <property type="evidence" value="ECO:0007669"/>
    <property type="project" value="TreeGrafter"/>
</dbReference>
<evidence type="ECO:0000313" key="16">
    <source>
        <dbReference type="EMBL" id="KMS59926.1"/>
    </source>
</evidence>
<evidence type="ECO:0000256" key="7">
    <source>
        <dbReference type="ARBA" id="ARBA00023065"/>
    </source>
</evidence>
<keyword evidence="6 13" id="KW-1133">Transmembrane helix</keyword>
<comment type="subunit">
    <text evidence="13">F-type ATPases have 2 components, F(1) - the catalytic core - and F(0) - the membrane proton channel. F(1) has five subunits: alpha(3), beta(3), gamma(1), delta(1), epsilon(1). F(0) has three main subunits: a(1), b(2) and c(10-14). The alpha and beta chains form an alternating ring which encloses part of the gamma chain. F(1) is attached to F(0) by a central stalk formed by the gamma and epsilon chains, while a peripheral stalk is formed by the delta and b chains.</text>
</comment>
<evidence type="ECO:0000256" key="8">
    <source>
        <dbReference type="ARBA" id="ARBA00023136"/>
    </source>
</evidence>
<keyword evidence="5 13" id="KW-0375">Hydrogen ion transport</keyword>
<evidence type="ECO:0000256" key="12">
    <source>
        <dbReference type="ARBA" id="ARBA00037847"/>
    </source>
</evidence>
<dbReference type="OrthoDB" id="7391503at2"/>
<sequence>MAETSVPDANVAVEHGLAHEGAELTGAQTAHTAAAEHHAEPLFLGFAPPVAVVSASMIVLLAILVWKGAPKMITGGLDSKIAEIKAQLAEAKTLRAEAESLRKEYADKIAGAEKDAAAMLDHARHEAEAIIAKAEKDTVEVVARREKMAQDKIGAAEFAAVTGLRNQAAAAAAAAAKVLIAANHSADADKVLVDQAIAGI</sequence>
<comment type="function">
    <text evidence="10 13">F(1)F(0) ATP synthase produces ATP from ADP in the presence of a proton or sodium gradient. F-type ATPases consist of two structural domains, F(1) containing the extramembraneous catalytic core and F(0) containing the membrane proton channel, linked together by a central stalk and a peripheral stalk. During catalysis, ATP synthesis in the catalytic domain of F(1) is coupled via a rotary mechanism of the central stalk subunits to proton translocation.</text>
</comment>
<dbReference type="InterPro" id="IPR050059">
    <property type="entry name" value="ATP_synthase_B_chain"/>
</dbReference>
<keyword evidence="7 13" id="KW-0406">Ion transport</keyword>
<evidence type="ECO:0000256" key="10">
    <source>
        <dbReference type="ARBA" id="ARBA00025198"/>
    </source>
</evidence>
<dbReference type="GO" id="GO:0045259">
    <property type="term" value="C:proton-transporting ATP synthase complex"/>
    <property type="evidence" value="ECO:0007669"/>
    <property type="project" value="UniProtKB-KW"/>
</dbReference>
<protein>
    <recommendedName>
        <fullName evidence="13">ATP synthase subunit b</fullName>
    </recommendedName>
    <alternativeName>
        <fullName evidence="13">ATP synthase F(0) sector subunit b</fullName>
    </alternativeName>
    <alternativeName>
        <fullName evidence="13">ATPase subunit I</fullName>
    </alternativeName>
    <alternativeName>
        <fullName evidence="13">F-type ATPase subunit b</fullName>
        <shortName evidence="13">F-ATPase subunit b</shortName>
    </alternativeName>
</protein>
<organism evidence="16 17">
    <name type="scientific">Novosphingobium barchaimii LL02</name>
    <dbReference type="NCBI Taxonomy" id="1114963"/>
    <lineage>
        <taxon>Bacteria</taxon>
        <taxon>Pseudomonadati</taxon>
        <taxon>Pseudomonadota</taxon>
        <taxon>Alphaproteobacteria</taxon>
        <taxon>Sphingomonadales</taxon>
        <taxon>Sphingomonadaceae</taxon>
        <taxon>Novosphingobium</taxon>
    </lineage>
</organism>
<gene>
    <name evidence="13" type="primary">atpF</name>
    <name evidence="16" type="ORF">V474_12210</name>
</gene>
<reference evidence="16 17" key="1">
    <citation type="journal article" date="2015" name="G3 (Bethesda)">
        <title>Insights into Ongoing Evolution of the Hexachlorocyclohexane Catabolic Pathway from Comparative Genomics of Ten Sphingomonadaceae Strains.</title>
        <authorList>
            <person name="Pearce S.L."/>
            <person name="Oakeshott J.G."/>
            <person name="Pandey G."/>
        </authorList>
    </citation>
    <scope>NUCLEOTIDE SEQUENCE [LARGE SCALE GENOMIC DNA]</scope>
    <source>
        <strain evidence="16 17">LL02</strain>
    </source>
</reference>
<evidence type="ECO:0000256" key="2">
    <source>
        <dbReference type="ARBA" id="ARBA00022448"/>
    </source>
</evidence>
<name>A0A0J7Y7X0_9SPHN</name>
<evidence type="ECO:0000256" key="1">
    <source>
        <dbReference type="ARBA" id="ARBA00005513"/>
    </source>
</evidence>
<comment type="caution">
    <text evidence="16">The sequence shown here is derived from an EMBL/GenBank/DDBJ whole genome shotgun (WGS) entry which is preliminary data.</text>
</comment>
<dbReference type="HAMAP" id="MF_01398">
    <property type="entry name" value="ATP_synth_b_bprime"/>
    <property type="match status" value="1"/>
</dbReference>
<dbReference type="PANTHER" id="PTHR33445">
    <property type="entry name" value="ATP SYNTHASE SUBUNIT B', CHLOROPLASTIC"/>
    <property type="match status" value="1"/>
</dbReference>
<comment type="similarity">
    <text evidence="1 13 14">Belongs to the ATPase B chain family.</text>
</comment>
<evidence type="ECO:0000256" key="14">
    <source>
        <dbReference type="RuleBase" id="RU003848"/>
    </source>
</evidence>
<dbReference type="InterPro" id="IPR002146">
    <property type="entry name" value="ATP_synth_b/b'su_bac/chlpt"/>
</dbReference>
<evidence type="ECO:0000256" key="9">
    <source>
        <dbReference type="ARBA" id="ARBA00023310"/>
    </source>
</evidence>
<keyword evidence="4 13" id="KW-0812">Transmembrane</keyword>
<dbReference type="CDD" id="cd06503">
    <property type="entry name" value="ATP-synt_Fo_b"/>
    <property type="match status" value="1"/>
</dbReference>
<accession>A0A0J7Y7X0</accession>
<comment type="subcellular location">
    <subcellularLocation>
        <location evidence="13">Cell membrane</location>
        <topology evidence="13">Single-pass membrane protein</topology>
    </subcellularLocation>
    <subcellularLocation>
        <location evidence="12">Endomembrane system</location>
        <topology evidence="12">Single-pass membrane protein</topology>
    </subcellularLocation>
</comment>
<dbReference type="Pfam" id="PF00430">
    <property type="entry name" value="ATP-synt_B"/>
    <property type="match status" value="1"/>
</dbReference>
<keyword evidence="2 13" id="KW-0813">Transport</keyword>
<feature type="transmembrane region" description="Helical" evidence="13">
    <location>
        <begin position="46"/>
        <end position="66"/>
    </location>
</feature>
<evidence type="ECO:0000256" key="13">
    <source>
        <dbReference type="HAMAP-Rule" id="MF_01398"/>
    </source>
</evidence>
<evidence type="ECO:0000313" key="17">
    <source>
        <dbReference type="Proteomes" id="UP000052268"/>
    </source>
</evidence>
<dbReference type="AlphaFoldDB" id="A0A0J7Y7X0"/>
<dbReference type="PANTHER" id="PTHR33445:SF1">
    <property type="entry name" value="ATP SYNTHASE SUBUNIT B"/>
    <property type="match status" value="1"/>
</dbReference>
<evidence type="ECO:0000256" key="11">
    <source>
        <dbReference type="ARBA" id="ARBA00025614"/>
    </source>
</evidence>
<dbReference type="GO" id="GO:0012505">
    <property type="term" value="C:endomembrane system"/>
    <property type="evidence" value="ECO:0007669"/>
    <property type="project" value="UniProtKB-SubCell"/>
</dbReference>
<keyword evidence="3 13" id="KW-0138">CF(0)</keyword>
<keyword evidence="17" id="KW-1185">Reference proteome</keyword>
<proteinExistence type="inferred from homology"/>
<evidence type="ECO:0000256" key="5">
    <source>
        <dbReference type="ARBA" id="ARBA00022781"/>
    </source>
</evidence>
<keyword evidence="13" id="KW-1003">Cell membrane</keyword>
<keyword evidence="8 13" id="KW-0472">Membrane</keyword>
<evidence type="ECO:0000256" key="3">
    <source>
        <dbReference type="ARBA" id="ARBA00022547"/>
    </source>
</evidence>
<dbReference type="PATRIC" id="fig|1114963.3.peg.1346"/>